<dbReference type="Gramene" id="TuG1812G0500002331.01.T01">
    <property type="protein sequence ID" value="TuG1812G0500002331.01.T01.cds397104"/>
    <property type="gene ID" value="TuG1812G0500002331.01"/>
</dbReference>
<proteinExistence type="predicted"/>
<evidence type="ECO:0000313" key="3">
    <source>
        <dbReference type="Proteomes" id="UP000015106"/>
    </source>
</evidence>
<accession>A0A8R7QCK9</accession>
<name>A0A8R7QCK9_TRIUA</name>
<feature type="transmembrane region" description="Helical" evidence="1">
    <location>
        <begin position="52"/>
        <end position="71"/>
    </location>
</feature>
<dbReference type="Proteomes" id="UP000015106">
    <property type="component" value="Chromosome 5"/>
</dbReference>
<sequence length="179" mass="19911">MASGSFDSALLILDVVRLDQNHLCFDFACPRRRQFRQNCVWFDSARSHRSPFAIAFALILLGPLCCCWVCYADALVCSSCHLVVGICGGSERSVGLGRLVCKLTSLFEKLLRPACVSSSCLFLKLDCRLSRSFRSVPLSRHLRCLSVIFISEMHAPFDTTVLDGCSYLKRCLVQIGCSD</sequence>
<keyword evidence="1" id="KW-0812">Transmembrane</keyword>
<keyword evidence="1" id="KW-1133">Transmembrane helix</keyword>
<reference evidence="3" key="1">
    <citation type="journal article" date="2013" name="Nature">
        <title>Draft genome of the wheat A-genome progenitor Triticum urartu.</title>
        <authorList>
            <person name="Ling H.Q."/>
            <person name="Zhao S."/>
            <person name="Liu D."/>
            <person name="Wang J."/>
            <person name="Sun H."/>
            <person name="Zhang C."/>
            <person name="Fan H."/>
            <person name="Li D."/>
            <person name="Dong L."/>
            <person name="Tao Y."/>
            <person name="Gao C."/>
            <person name="Wu H."/>
            <person name="Li Y."/>
            <person name="Cui Y."/>
            <person name="Guo X."/>
            <person name="Zheng S."/>
            <person name="Wang B."/>
            <person name="Yu K."/>
            <person name="Liang Q."/>
            <person name="Yang W."/>
            <person name="Lou X."/>
            <person name="Chen J."/>
            <person name="Feng M."/>
            <person name="Jian J."/>
            <person name="Zhang X."/>
            <person name="Luo G."/>
            <person name="Jiang Y."/>
            <person name="Liu J."/>
            <person name="Wang Z."/>
            <person name="Sha Y."/>
            <person name="Zhang B."/>
            <person name="Wu H."/>
            <person name="Tang D."/>
            <person name="Shen Q."/>
            <person name="Xue P."/>
            <person name="Zou S."/>
            <person name="Wang X."/>
            <person name="Liu X."/>
            <person name="Wang F."/>
            <person name="Yang Y."/>
            <person name="An X."/>
            <person name="Dong Z."/>
            <person name="Zhang K."/>
            <person name="Zhang X."/>
            <person name="Luo M.C."/>
            <person name="Dvorak J."/>
            <person name="Tong Y."/>
            <person name="Wang J."/>
            <person name="Yang H."/>
            <person name="Li Z."/>
            <person name="Wang D."/>
            <person name="Zhang A."/>
            <person name="Wang J."/>
        </authorList>
    </citation>
    <scope>NUCLEOTIDE SEQUENCE</scope>
    <source>
        <strain evidence="3">cv. G1812</strain>
    </source>
</reference>
<evidence type="ECO:0000313" key="2">
    <source>
        <dbReference type="EnsemblPlants" id="TuG1812G0500002331.01.T01.cds397104"/>
    </source>
</evidence>
<evidence type="ECO:0000256" key="1">
    <source>
        <dbReference type="SAM" id="Phobius"/>
    </source>
</evidence>
<dbReference type="EnsemblPlants" id="TuG1812G0500002331.01.T01">
    <property type="protein sequence ID" value="TuG1812G0500002331.01.T01.cds397104"/>
    <property type="gene ID" value="TuG1812G0500002331.01"/>
</dbReference>
<dbReference type="AlphaFoldDB" id="A0A8R7QCK9"/>
<reference evidence="2" key="2">
    <citation type="submission" date="2018-03" db="EMBL/GenBank/DDBJ databases">
        <title>The Triticum urartu genome reveals the dynamic nature of wheat genome evolution.</title>
        <authorList>
            <person name="Ling H."/>
            <person name="Ma B."/>
            <person name="Shi X."/>
            <person name="Liu H."/>
            <person name="Dong L."/>
            <person name="Sun H."/>
            <person name="Cao Y."/>
            <person name="Gao Q."/>
            <person name="Zheng S."/>
            <person name="Li Y."/>
            <person name="Yu Y."/>
            <person name="Du H."/>
            <person name="Qi M."/>
            <person name="Li Y."/>
            <person name="Yu H."/>
            <person name="Cui Y."/>
            <person name="Wang N."/>
            <person name="Chen C."/>
            <person name="Wu H."/>
            <person name="Zhao Y."/>
            <person name="Zhang J."/>
            <person name="Li Y."/>
            <person name="Zhou W."/>
            <person name="Zhang B."/>
            <person name="Hu W."/>
            <person name="Eijk M."/>
            <person name="Tang J."/>
            <person name="Witsenboer H."/>
            <person name="Zhao S."/>
            <person name="Li Z."/>
            <person name="Zhang A."/>
            <person name="Wang D."/>
            <person name="Liang C."/>
        </authorList>
    </citation>
    <scope>NUCLEOTIDE SEQUENCE [LARGE SCALE GENOMIC DNA]</scope>
    <source>
        <strain evidence="2">cv. G1812</strain>
    </source>
</reference>
<reference evidence="2" key="3">
    <citation type="submission" date="2022-06" db="UniProtKB">
        <authorList>
            <consortium name="EnsemblPlants"/>
        </authorList>
    </citation>
    <scope>IDENTIFICATION</scope>
</reference>
<keyword evidence="3" id="KW-1185">Reference proteome</keyword>
<keyword evidence="1" id="KW-0472">Membrane</keyword>
<protein>
    <submittedName>
        <fullName evidence="2">Uncharacterized protein</fullName>
    </submittedName>
</protein>
<organism evidence="2 3">
    <name type="scientific">Triticum urartu</name>
    <name type="common">Red wild einkorn</name>
    <name type="synonym">Crithodium urartu</name>
    <dbReference type="NCBI Taxonomy" id="4572"/>
    <lineage>
        <taxon>Eukaryota</taxon>
        <taxon>Viridiplantae</taxon>
        <taxon>Streptophyta</taxon>
        <taxon>Embryophyta</taxon>
        <taxon>Tracheophyta</taxon>
        <taxon>Spermatophyta</taxon>
        <taxon>Magnoliopsida</taxon>
        <taxon>Liliopsida</taxon>
        <taxon>Poales</taxon>
        <taxon>Poaceae</taxon>
        <taxon>BOP clade</taxon>
        <taxon>Pooideae</taxon>
        <taxon>Triticodae</taxon>
        <taxon>Triticeae</taxon>
        <taxon>Triticinae</taxon>
        <taxon>Triticum</taxon>
    </lineage>
</organism>